<dbReference type="InterPro" id="IPR002173">
    <property type="entry name" value="Carboh/pur_kinase_PfkB_CS"/>
</dbReference>
<keyword evidence="3 7" id="KW-0547">Nucleotide-binding</keyword>
<name>A0ABW0LFP3_9BACI</name>
<comment type="function">
    <text evidence="8">Catalyzes the ATP-dependent phosphorylation of fructose-l-phosphate to fructose-l,6-bisphosphate.</text>
</comment>
<dbReference type="CDD" id="cd01164">
    <property type="entry name" value="FruK_PfkB_like"/>
    <property type="match status" value="1"/>
</dbReference>
<comment type="catalytic activity">
    <reaction evidence="7">
        <text>D-tagatofuranose 6-phosphate + ATP = D-tagatofuranose 1,6-bisphosphate + ADP + H(+)</text>
        <dbReference type="Rhea" id="RHEA:12420"/>
        <dbReference type="ChEBI" id="CHEBI:15378"/>
        <dbReference type="ChEBI" id="CHEBI:30616"/>
        <dbReference type="ChEBI" id="CHEBI:58694"/>
        <dbReference type="ChEBI" id="CHEBI:58695"/>
        <dbReference type="ChEBI" id="CHEBI:456216"/>
        <dbReference type="EC" id="2.7.1.144"/>
    </reaction>
</comment>
<dbReference type="Gene3D" id="3.40.1190.20">
    <property type="match status" value="1"/>
</dbReference>
<dbReference type="EMBL" id="JBHSMC010000010">
    <property type="protein sequence ID" value="MFC5464613.1"/>
    <property type="molecule type" value="Genomic_DNA"/>
</dbReference>
<organism evidence="10 11">
    <name type="scientific">Lederbergia graminis</name>
    <dbReference type="NCBI Taxonomy" id="735518"/>
    <lineage>
        <taxon>Bacteria</taxon>
        <taxon>Bacillati</taxon>
        <taxon>Bacillota</taxon>
        <taxon>Bacilli</taxon>
        <taxon>Bacillales</taxon>
        <taxon>Bacillaceae</taxon>
        <taxon>Lederbergia</taxon>
    </lineage>
</organism>
<feature type="domain" description="Carbohydrate kinase PfkB" evidence="9">
    <location>
        <begin position="12"/>
        <end position="290"/>
    </location>
</feature>
<dbReference type="NCBIfam" id="TIGR03828">
    <property type="entry name" value="pfkB"/>
    <property type="match status" value="1"/>
</dbReference>
<dbReference type="SUPFAM" id="SSF53613">
    <property type="entry name" value="Ribokinase-like"/>
    <property type="match status" value="1"/>
</dbReference>
<evidence type="ECO:0000256" key="5">
    <source>
        <dbReference type="ARBA" id="ARBA00022840"/>
    </source>
</evidence>
<evidence type="ECO:0000259" key="9">
    <source>
        <dbReference type="Pfam" id="PF00294"/>
    </source>
</evidence>
<dbReference type="PROSITE" id="PS00584">
    <property type="entry name" value="PFKB_KINASES_2"/>
    <property type="match status" value="1"/>
</dbReference>
<dbReference type="InterPro" id="IPR022463">
    <property type="entry name" value="1-PFruKinase"/>
</dbReference>
<gene>
    <name evidence="10" type="primary">pfkB</name>
    <name evidence="10" type="ORF">ACFPM4_07595</name>
</gene>
<evidence type="ECO:0000256" key="6">
    <source>
        <dbReference type="ARBA" id="ARBA00047745"/>
    </source>
</evidence>
<reference evidence="11" key="1">
    <citation type="journal article" date="2019" name="Int. J. Syst. Evol. Microbiol.">
        <title>The Global Catalogue of Microorganisms (GCM) 10K type strain sequencing project: providing services to taxonomists for standard genome sequencing and annotation.</title>
        <authorList>
            <consortium name="The Broad Institute Genomics Platform"/>
            <consortium name="The Broad Institute Genome Sequencing Center for Infectious Disease"/>
            <person name="Wu L."/>
            <person name="Ma J."/>
        </authorList>
    </citation>
    <scope>NUCLEOTIDE SEQUENCE [LARGE SCALE GENOMIC DNA]</scope>
    <source>
        <strain evidence="11">CGMCC 1.12237</strain>
    </source>
</reference>
<sequence length="313" mass="34127">MILTVTLNPAIDVSYHVQHFQIGHGHRVENGNKTAGGKGLNVSRVLQQLNSEVLCTGLLGGSTGTWIKNQLDSVNLMHDFLEITGETRTCLAMLDPIAGTQTELMERGPTISKEEVERFRDHFKHLCQKANIVIASGSMPKGMPSPFYQEMGEITRELHIPFLLDTSGNALTEGIEGRPFLIKPNEMELRAYVGRELSNEEEMLEAAKIICNKGVQYVLLSLGSKGAILVGQENILKAEIPEMEVKNPVGSGDSMLAGMAYALQQGFSISKSLAFACACGMANAVEEQTGYVEKVVVEKLVPQVKVTPLNEGR</sequence>
<dbReference type="PANTHER" id="PTHR46566">
    <property type="entry name" value="1-PHOSPHOFRUCTOKINASE-RELATED"/>
    <property type="match status" value="1"/>
</dbReference>
<dbReference type="Pfam" id="PF00294">
    <property type="entry name" value="PfkB"/>
    <property type="match status" value="1"/>
</dbReference>
<keyword evidence="7" id="KW-0423">Lactose metabolism</keyword>
<evidence type="ECO:0000256" key="7">
    <source>
        <dbReference type="PIRNR" id="PIRNR000535"/>
    </source>
</evidence>
<keyword evidence="5 7" id="KW-0067">ATP-binding</keyword>
<dbReference type="InterPro" id="IPR017583">
    <property type="entry name" value="Tagatose/fructose_Pkinase"/>
</dbReference>
<dbReference type="Proteomes" id="UP001596147">
    <property type="component" value="Unassembled WGS sequence"/>
</dbReference>
<keyword evidence="4 8" id="KW-0418">Kinase</keyword>
<comment type="pathway">
    <text evidence="7">Carbohydrate metabolism; D-tagatose 6-phosphate degradation; D-glyceraldehyde 3-phosphate and glycerone phosphate from D-tagatose 6-phosphate: step 1/2.</text>
</comment>
<keyword evidence="11" id="KW-1185">Reference proteome</keyword>
<evidence type="ECO:0000256" key="2">
    <source>
        <dbReference type="ARBA" id="ARBA00022679"/>
    </source>
</evidence>
<dbReference type="EC" id="2.7.1.144" evidence="7"/>
<comment type="catalytic activity">
    <reaction evidence="6 8">
        <text>beta-D-fructose 1-phosphate + ATP = beta-D-fructose 1,6-bisphosphate + ADP + H(+)</text>
        <dbReference type="Rhea" id="RHEA:14213"/>
        <dbReference type="ChEBI" id="CHEBI:15378"/>
        <dbReference type="ChEBI" id="CHEBI:30616"/>
        <dbReference type="ChEBI" id="CHEBI:32966"/>
        <dbReference type="ChEBI" id="CHEBI:138881"/>
        <dbReference type="ChEBI" id="CHEBI:456216"/>
        <dbReference type="EC" id="2.7.1.56"/>
    </reaction>
</comment>
<comment type="similarity">
    <text evidence="7">Belongs to the carbohydrate kinase PfkB family. LacC subfamily.</text>
</comment>
<comment type="similarity">
    <text evidence="1">Belongs to the carbohydrate kinase pfkB family.</text>
</comment>
<comment type="caution">
    <text evidence="10">The sequence shown here is derived from an EMBL/GenBank/DDBJ whole genome shotgun (WGS) entry which is preliminary data.</text>
</comment>
<keyword evidence="2 7" id="KW-0808">Transferase</keyword>
<protein>
    <recommendedName>
        <fullName evidence="7">Tagatose-6-phosphate kinase</fullName>
        <ecNumber evidence="7">2.7.1.144</ecNumber>
    </recommendedName>
</protein>
<evidence type="ECO:0000313" key="10">
    <source>
        <dbReference type="EMBL" id="MFC5464613.1"/>
    </source>
</evidence>
<proteinExistence type="inferred from homology"/>
<dbReference type="GO" id="GO:0008662">
    <property type="term" value="F:1-phosphofructokinase activity"/>
    <property type="evidence" value="ECO:0007669"/>
    <property type="project" value="UniProtKB-EC"/>
</dbReference>
<evidence type="ECO:0000256" key="1">
    <source>
        <dbReference type="ARBA" id="ARBA00005380"/>
    </source>
</evidence>
<dbReference type="InterPro" id="IPR029056">
    <property type="entry name" value="Ribokinase-like"/>
</dbReference>
<dbReference type="InterPro" id="IPR011611">
    <property type="entry name" value="PfkB_dom"/>
</dbReference>
<accession>A0ABW0LFP3</accession>
<evidence type="ECO:0000256" key="4">
    <source>
        <dbReference type="ARBA" id="ARBA00022777"/>
    </source>
</evidence>
<evidence type="ECO:0000256" key="3">
    <source>
        <dbReference type="ARBA" id="ARBA00022741"/>
    </source>
</evidence>
<dbReference type="NCBIfam" id="TIGR03168">
    <property type="entry name" value="1-PFK"/>
    <property type="match status" value="1"/>
</dbReference>
<dbReference type="PANTHER" id="PTHR46566:SF5">
    <property type="entry name" value="1-PHOSPHOFRUCTOKINASE"/>
    <property type="match status" value="1"/>
</dbReference>
<dbReference type="PIRSF" id="PIRSF000535">
    <property type="entry name" value="1PFK/6PFK/LacC"/>
    <property type="match status" value="1"/>
</dbReference>
<evidence type="ECO:0000313" key="11">
    <source>
        <dbReference type="Proteomes" id="UP001596147"/>
    </source>
</evidence>
<evidence type="ECO:0000256" key="8">
    <source>
        <dbReference type="RuleBase" id="RU369061"/>
    </source>
</evidence>